<gene>
    <name evidence="2" type="ORF">J2S59_003337</name>
</gene>
<dbReference type="GO" id="GO:0008767">
    <property type="term" value="F:UDP-galactopyranose mutase activity"/>
    <property type="evidence" value="ECO:0007669"/>
    <property type="project" value="UniProtKB-EC"/>
</dbReference>
<dbReference type="EC" id="5.4.99.9" evidence="2"/>
<dbReference type="EMBL" id="JAUSQM010000001">
    <property type="protein sequence ID" value="MDP9823528.1"/>
    <property type="molecule type" value="Genomic_DNA"/>
</dbReference>
<comment type="caution">
    <text evidence="2">The sequence shown here is derived from an EMBL/GenBank/DDBJ whole genome shotgun (WGS) entry which is preliminary data.</text>
</comment>
<name>A0ABT9NSY8_9ACTN</name>
<dbReference type="PANTHER" id="PTHR43734">
    <property type="entry name" value="PHYTOENE DESATURASE"/>
    <property type="match status" value="1"/>
</dbReference>
<keyword evidence="3" id="KW-1185">Reference proteome</keyword>
<evidence type="ECO:0000313" key="2">
    <source>
        <dbReference type="EMBL" id="MDP9823528.1"/>
    </source>
</evidence>
<protein>
    <submittedName>
        <fullName evidence="2">UDP-galactopyranose mutase</fullName>
        <ecNumber evidence="2">5.4.99.9</ecNumber>
    </submittedName>
</protein>
<keyword evidence="2" id="KW-0413">Isomerase</keyword>
<organism evidence="2 3">
    <name type="scientific">Nocardioides massiliensis</name>
    <dbReference type="NCBI Taxonomy" id="1325935"/>
    <lineage>
        <taxon>Bacteria</taxon>
        <taxon>Bacillati</taxon>
        <taxon>Actinomycetota</taxon>
        <taxon>Actinomycetes</taxon>
        <taxon>Propionibacteriales</taxon>
        <taxon>Nocardioidaceae</taxon>
        <taxon>Nocardioides</taxon>
    </lineage>
</organism>
<evidence type="ECO:0000259" key="1">
    <source>
        <dbReference type="Pfam" id="PF01593"/>
    </source>
</evidence>
<dbReference type="Gene3D" id="3.50.50.60">
    <property type="entry name" value="FAD/NAD(P)-binding domain"/>
    <property type="match status" value="2"/>
</dbReference>
<accession>A0ABT9NSY8</accession>
<proteinExistence type="predicted"/>
<dbReference type="Pfam" id="PF01593">
    <property type="entry name" value="Amino_oxidase"/>
    <property type="match status" value="1"/>
</dbReference>
<dbReference type="RefSeq" id="WP_068125031.1">
    <property type="nucleotide sequence ID" value="NZ_CCXJ01000792.2"/>
</dbReference>
<dbReference type="PANTHER" id="PTHR43734:SF1">
    <property type="entry name" value="PHYTOENE DESATURASE"/>
    <property type="match status" value="1"/>
</dbReference>
<dbReference type="PRINTS" id="PR00368">
    <property type="entry name" value="FADPNR"/>
</dbReference>
<feature type="domain" description="Amine oxidase" evidence="1">
    <location>
        <begin position="11"/>
        <end position="430"/>
    </location>
</feature>
<dbReference type="Proteomes" id="UP001240447">
    <property type="component" value="Unassembled WGS sequence"/>
</dbReference>
<sequence>MARVVVIGGGLGGMASAVRLAKIGHEVTLLEAREELGGALGLLAHDGYTWDAGPSATPLPGAIRDLFRKSGRPLEREVELVAVPQFREHRFEDDTRVTFAAGRVPQQEALTAALGEKAAAAWMAWTESFHTPWETVRREYLERPWALDLVDRSTRDLLFSRETLHKRVRKSFKDVRLRAIALHHAELAGHDPRNVPAWWGVLDYVEQKFGVWTVPGGLGQLTQVLTKRLGERRVTVQLGTPATDVVVRNGAAVAVATREGELAADLVVCAVDPRRLPTLARHVARTMPALPPVVSHLGLGSSAPDLATETVFHREPTIVVRRSGVGPDGTLGVTLLGRGRVSEDIVVALARYGLDLRPHIVTRVDENPRQLVERLHGSPYGVAWQGRRTLTDRLSTRTPIPGVFAAGAHAAPGAGVPFVALSSALIAQEVGPA</sequence>
<dbReference type="InterPro" id="IPR036188">
    <property type="entry name" value="FAD/NAD-bd_sf"/>
</dbReference>
<dbReference type="InterPro" id="IPR002937">
    <property type="entry name" value="Amino_oxidase"/>
</dbReference>
<dbReference type="SUPFAM" id="SSF51905">
    <property type="entry name" value="FAD/NAD(P)-binding domain"/>
    <property type="match status" value="1"/>
</dbReference>
<evidence type="ECO:0000313" key="3">
    <source>
        <dbReference type="Proteomes" id="UP001240447"/>
    </source>
</evidence>
<reference evidence="2 3" key="1">
    <citation type="submission" date="2023-07" db="EMBL/GenBank/DDBJ databases">
        <title>Sequencing the genomes of 1000 actinobacteria strains.</title>
        <authorList>
            <person name="Klenk H.-P."/>
        </authorList>
    </citation>
    <scope>NUCLEOTIDE SEQUENCE [LARGE SCALE GENOMIC DNA]</scope>
    <source>
        <strain evidence="2 3">GD13</strain>
    </source>
</reference>